<reference evidence="2 3" key="1">
    <citation type="submission" date="2023-03" db="EMBL/GenBank/DDBJ databases">
        <title>Genome insight into feeding habits of ladybird beetles.</title>
        <authorList>
            <person name="Li H.-S."/>
            <person name="Huang Y.-H."/>
            <person name="Pang H."/>
        </authorList>
    </citation>
    <scope>NUCLEOTIDE SEQUENCE [LARGE SCALE GENOMIC DNA]</scope>
    <source>
        <strain evidence="2">SYSU_2023b</strain>
        <tissue evidence="2">Whole body</tissue>
    </source>
</reference>
<gene>
    <name evidence="2" type="ORF">WA026_010598</name>
</gene>
<dbReference type="AlphaFoldDB" id="A0AAW1VEW0"/>
<keyword evidence="1" id="KW-0472">Membrane</keyword>
<name>A0AAW1VEW0_9CUCU</name>
<evidence type="ECO:0000313" key="2">
    <source>
        <dbReference type="EMBL" id="KAK9890522.1"/>
    </source>
</evidence>
<protein>
    <submittedName>
        <fullName evidence="2">Uncharacterized protein</fullName>
    </submittedName>
</protein>
<feature type="transmembrane region" description="Helical" evidence="1">
    <location>
        <begin position="54"/>
        <end position="87"/>
    </location>
</feature>
<dbReference type="EMBL" id="JARQZJ010000125">
    <property type="protein sequence ID" value="KAK9890522.1"/>
    <property type="molecule type" value="Genomic_DNA"/>
</dbReference>
<organism evidence="2 3">
    <name type="scientific">Henosepilachna vigintioctopunctata</name>
    <dbReference type="NCBI Taxonomy" id="420089"/>
    <lineage>
        <taxon>Eukaryota</taxon>
        <taxon>Metazoa</taxon>
        <taxon>Ecdysozoa</taxon>
        <taxon>Arthropoda</taxon>
        <taxon>Hexapoda</taxon>
        <taxon>Insecta</taxon>
        <taxon>Pterygota</taxon>
        <taxon>Neoptera</taxon>
        <taxon>Endopterygota</taxon>
        <taxon>Coleoptera</taxon>
        <taxon>Polyphaga</taxon>
        <taxon>Cucujiformia</taxon>
        <taxon>Coccinelloidea</taxon>
        <taxon>Coccinellidae</taxon>
        <taxon>Epilachninae</taxon>
        <taxon>Epilachnini</taxon>
        <taxon>Henosepilachna</taxon>
    </lineage>
</organism>
<accession>A0AAW1VEW0</accession>
<keyword evidence="1" id="KW-1133">Transmembrane helix</keyword>
<comment type="caution">
    <text evidence="2">The sequence shown here is derived from an EMBL/GenBank/DDBJ whole genome shotgun (WGS) entry which is preliminary data.</text>
</comment>
<sequence length="146" mass="17376">MRPYQKKNRIKNIHESNFIPHFIFPTLKIPIGPIWSDIKYIWLRDPPFPASIRLLLTVLLLCALIVPLLWILVPPILSMLFLYILYLGEYPKYGNWLEIPNVPSEEKKNMLKIVKEIFKRLMLRISIFVTLCDYVQIFRALGYINF</sequence>
<keyword evidence="3" id="KW-1185">Reference proteome</keyword>
<proteinExistence type="predicted"/>
<evidence type="ECO:0000313" key="3">
    <source>
        <dbReference type="Proteomes" id="UP001431783"/>
    </source>
</evidence>
<evidence type="ECO:0000256" key="1">
    <source>
        <dbReference type="SAM" id="Phobius"/>
    </source>
</evidence>
<feature type="transmembrane region" description="Helical" evidence="1">
    <location>
        <begin position="121"/>
        <end position="144"/>
    </location>
</feature>
<dbReference type="Proteomes" id="UP001431783">
    <property type="component" value="Unassembled WGS sequence"/>
</dbReference>
<keyword evidence="1" id="KW-0812">Transmembrane</keyword>